<dbReference type="FunFam" id="1.10.8.60:FF:000160">
    <property type="entry name" value="WGS project CABT00000000 data, contig 2.55"/>
    <property type="match status" value="1"/>
</dbReference>
<dbReference type="InterPro" id="IPR000641">
    <property type="entry name" value="CbxX/CfxQ"/>
</dbReference>
<dbReference type="InParanoid" id="A0A194XBA9"/>
<dbReference type="Proteomes" id="UP000070700">
    <property type="component" value="Unassembled WGS sequence"/>
</dbReference>
<evidence type="ECO:0000256" key="2">
    <source>
        <dbReference type="ARBA" id="ARBA00022741"/>
    </source>
</evidence>
<dbReference type="InterPro" id="IPR003959">
    <property type="entry name" value="ATPase_AAA_core"/>
</dbReference>
<feature type="region of interest" description="Disordered" evidence="4">
    <location>
        <begin position="897"/>
        <end position="937"/>
    </location>
</feature>
<organism evidence="6 7">
    <name type="scientific">Mollisia scopiformis</name>
    <name type="common">Conifer needle endophyte fungus</name>
    <name type="synonym">Phialocephala scopiformis</name>
    <dbReference type="NCBI Taxonomy" id="149040"/>
    <lineage>
        <taxon>Eukaryota</taxon>
        <taxon>Fungi</taxon>
        <taxon>Dikarya</taxon>
        <taxon>Ascomycota</taxon>
        <taxon>Pezizomycotina</taxon>
        <taxon>Leotiomycetes</taxon>
        <taxon>Helotiales</taxon>
        <taxon>Mollisiaceae</taxon>
        <taxon>Mollisia</taxon>
    </lineage>
</organism>
<evidence type="ECO:0000313" key="6">
    <source>
        <dbReference type="EMBL" id="KUJ17460.1"/>
    </source>
</evidence>
<dbReference type="InterPro" id="IPR041627">
    <property type="entry name" value="AAA_lid_6"/>
</dbReference>
<dbReference type="Pfam" id="PF00004">
    <property type="entry name" value="AAA"/>
    <property type="match status" value="3"/>
</dbReference>
<dbReference type="STRING" id="149040.A0A194XBA9"/>
<dbReference type="FunFam" id="3.40.50.300:FF:000216">
    <property type="entry name" value="Type VII secretion ATPase EccA"/>
    <property type="match status" value="1"/>
</dbReference>
<protein>
    <submittedName>
        <fullName evidence="6">p-loop containing nucleoside triphosphate hydrolase protein</fullName>
    </submittedName>
</protein>
<feature type="domain" description="AAA+ ATPase" evidence="5">
    <location>
        <begin position="660"/>
        <end position="797"/>
    </location>
</feature>
<dbReference type="Pfam" id="PF17866">
    <property type="entry name" value="AAA_lid_6"/>
    <property type="match status" value="1"/>
</dbReference>
<feature type="non-terminal residue" evidence="6">
    <location>
        <position position="937"/>
    </location>
</feature>
<dbReference type="GO" id="GO:0005524">
    <property type="term" value="F:ATP binding"/>
    <property type="evidence" value="ECO:0007669"/>
    <property type="project" value="UniProtKB-KW"/>
</dbReference>
<evidence type="ECO:0000256" key="3">
    <source>
        <dbReference type="ARBA" id="ARBA00022840"/>
    </source>
</evidence>
<dbReference type="PANTHER" id="PTHR43392">
    <property type="entry name" value="AAA-TYPE ATPASE FAMILY PROTEIN / ANKYRIN REPEAT FAMILY PROTEIN"/>
    <property type="match status" value="1"/>
</dbReference>
<accession>A0A194XBA9</accession>
<keyword evidence="3" id="KW-0067">ATP-binding</keyword>
<dbReference type="Gene3D" id="3.40.50.300">
    <property type="entry name" value="P-loop containing nucleotide triphosphate hydrolases"/>
    <property type="match status" value="3"/>
</dbReference>
<comment type="similarity">
    <text evidence="1">Belongs to the CbxX/CfxQ family.</text>
</comment>
<proteinExistence type="inferred from homology"/>
<evidence type="ECO:0000256" key="4">
    <source>
        <dbReference type="SAM" id="MobiDB-lite"/>
    </source>
</evidence>
<feature type="domain" description="AAA+ ATPase" evidence="5">
    <location>
        <begin position="385"/>
        <end position="523"/>
    </location>
</feature>
<dbReference type="GeneID" id="28818996"/>
<dbReference type="InterPro" id="IPR050773">
    <property type="entry name" value="CbxX/CfxQ_RuBisCO_ESX"/>
</dbReference>
<dbReference type="EMBL" id="KQ947414">
    <property type="protein sequence ID" value="KUJ17460.1"/>
    <property type="molecule type" value="Genomic_DNA"/>
</dbReference>
<dbReference type="KEGG" id="psco:LY89DRAFT_584523"/>
<feature type="domain" description="AAA+ ATPase" evidence="5">
    <location>
        <begin position="92"/>
        <end position="236"/>
    </location>
</feature>
<sequence length="937" mass="104834">MTPILSTGLDGEKVVVPDALAAARRFQVKPSNAAGEWEQQKREDQEICDKKWAKPLDDLMALVGLEEVKAQFLAIKAKIDTCGEQNINLKTERFNVIFQGNPGTGKTTVANLFAAFMRDVGAIESSDDPSKKSLKVRSGATMAFKGAKGAKKSIKKLVKDAGGGTLFVDEAYQLVAPHASSEGRQVLDIILTEMEKNIGKLLVIFVGYKNEMEVFFEHNPGLGSRIPYTIHFEDFTDDELWRILCDKIEKRYSGKMRVEDGLHGLYMHIAIRRLGLGRGSKGFGNARAVENLLATISERQALRIREEVRKHKNDKVKHKDPNRFFFTKEDLIGPDPSIAKKKSKAWKELKELIGLDAVKKAVENFFGLIESNYRREISERRPIRVPLNQVFVGSPGTGKTTVARLYGRILADLGLLSRGDVVLKNPSDFIGDAVGKSEANTRGILASTAGKVLVIDEAYMLHPGDGQTDSYRNGVIDTIVAEVQGVLGEDRCVILVGYEDKLRNMFHHVNPGLSRRFPIENAFRFENFSKPELEEIMRKKMDEQDLNATDDAYRVAGDIFARALMRPNFSNAGEVETLMAKAKMNYEARYAKVPIPERPYDVEFQQEDIDPDFARGSSGESSCRLLLDGLVAEKIITRLERYQKLSMAAHRYKVEPRVLVPTCIVFKGPPGTGKTTAAHKMGKVFYDIGFLSTDEVISCTVSDLVGQYVGQTAPKTKTQLQKALGKVLIIDDAHQLKEGYYASEAANELTMFLTREENTGKIVVILIGQTYQIEELMVARPALSGLFTEEIAFEDINSRDSMSLLQRELANRHVQAPFLKYSYLEGYMKVLKVFDEIRSLLSWNNARHIQAFAKRIAATHMQEVLHDHETHDDDQDQIPPVSAETVLACLNQELFSHKSRSKKDTTDEQKNASVSPFDPSANPFRIANEIRNAPPPP</sequence>
<dbReference type="InterPro" id="IPR003593">
    <property type="entry name" value="AAA+_ATPase"/>
</dbReference>
<dbReference type="AlphaFoldDB" id="A0A194XBA9"/>
<dbReference type="PANTHER" id="PTHR43392:SF2">
    <property type="entry name" value="AAA-TYPE ATPASE FAMILY PROTEIN _ ANKYRIN REPEAT FAMILY PROTEIN"/>
    <property type="match status" value="1"/>
</dbReference>
<evidence type="ECO:0000313" key="7">
    <source>
        <dbReference type="Proteomes" id="UP000070700"/>
    </source>
</evidence>
<evidence type="ECO:0000259" key="5">
    <source>
        <dbReference type="SMART" id="SM00382"/>
    </source>
</evidence>
<dbReference type="RefSeq" id="XP_018071815.1">
    <property type="nucleotide sequence ID" value="XM_018209270.1"/>
</dbReference>
<dbReference type="InterPro" id="IPR027417">
    <property type="entry name" value="P-loop_NTPase"/>
</dbReference>
<dbReference type="CDD" id="cd00009">
    <property type="entry name" value="AAA"/>
    <property type="match status" value="3"/>
</dbReference>
<dbReference type="Gene3D" id="1.10.8.60">
    <property type="match status" value="2"/>
</dbReference>
<evidence type="ECO:0000256" key="1">
    <source>
        <dbReference type="ARBA" id="ARBA00010378"/>
    </source>
</evidence>
<dbReference type="SMART" id="SM00382">
    <property type="entry name" value="AAA"/>
    <property type="match status" value="3"/>
</dbReference>
<keyword evidence="6" id="KW-0378">Hydrolase</keyword>
<dbReference type="PRINTS" id="PR00819">
    <property type="entry name" value="CBXCFQXSUPER"/>
</dbReference>
<dbReference type="OrthoDB" id="2423195at2759"/>
<keyword evidence="7" id="KW-1185">Reference proteome</keyword>
<keyword evidence="2" id="KW-0547">Nucleotide-binding</keyword>
<reference evidence="6 7" key="1">
    <citation type="submission" date="2015-10" db="EMBL/GenBank/DDBJ databases">
        <title>Full genome of DAOMC 229536 Phialocephala scopiformis, a fungal endophyte of spruce producing the potent anti-insectan compound rugulosin.</title>
        <authorList>
            <consortium name="DOE Joint Genome Institute"/>
            <person name="Walker A.K."/>
            <person name="Frasz S.L."/>
            <person name="Seifert K.A."/>
            <person name="Miller J.D."/>
            <person name="Mondo S.J."/>
            <person name="Labutti K."/>
            <person name="Lipzen A."/>
            <person name="Dockter R."/>
            <person name="Kennedy M."/>
            <person name="Grigoriev I.V."/>
            <person name="Spatafora J.W."/>
        </authorList>
    </citation>
    <scope>NUCLEOTIDE SEQUENCE [LARGE SCALE GENOMIC DNA]</scope>
    <source>
        <strain evidence="6 7">CBS 120377</strain>
    </source>
</reference>
<gene>
    <name evidence="6" type="ORF">LY89DRAFT_584523</name>
</gene>
<dbReference type="GO" id="GO:0016887">
    <property type="term" value="F:ATP hydrolysis activity"/>
    <property type="evidence" value="ECO:0007669"/>
    <property type="project" value="InterPro"/>
</dbReference>
<dbReference type="SUPFAM" id="SSF52540">
    <property type="entry name" value="P-loop containing nucleoside triphosphate hydrolases"/>
    <property type="match status" value="3"/>
</dbReference>
<name>A0A194XBA9_MOLSC</name>